<accession>A0A8H3FXR3</accession>
<keyword evidence="2" id="KW-1185">Reference proteome</keyword>
<dbReference type="InterPro" id="IPR036915">
    <property type="entry name" value="Cyclin-like_sf"/>
</dbReference>
<proteinExistence type="predicted"/>
<evidence type="ECO:0000313" key="1">
    <source>
        <dbReference type="EMBL" id="CAF9932626.1"/>
    </source>
</evidence>
<dbReference type="AlphaFoldDB" id="A0A8H3FXR3"/>
<reference evidence="1" key="1">
    <citation type="submission" date="2021-03" db="EMBL/GenBank/DDBJ databases">
        <authorList>
            <person name="Tagirdzhanova G."/>
        </authorList>
    </citation>
    <scope>NUCLEOTIDE SEQUENCE</scope>
</reference>
<gene>
    <name evidence="1" type="primary">SUA7_4</name>
    <name evidence="1" type="ORF">IMSHALPRED_008945</name>
</gene>
<dbReference type="EMBL" id="CAJPDT010000066">
    <property type="protein sequence ID" value="CAF9932626.1"/>
    <property type="molecule type" value="Genomic_DNA"/>
</dbReference>
<sequence length="288" mass="32227">MASVAISETDVLNNSPFERIHSPNVGDAIFVSHGLPEDLRAAYKEIKALCDTMDTGLDIQSYAGELYEMVYASGELVSEAQKTIVAGCLFIAYGVTDRDQRFRERKISYHERCKLAPAMDLEVLRVFAALENFFEFKAPTAFVRDGDEAMDQTSFNRAKGREAAAMENDNANDANSIVDDSTKLLLEADKRVKTFCQCLPIPTQRLGHVTAHSRSLYEKINLSGGLEQGEQTAVLAGCFYLALRHLETPCTFRQIWILTRVPIEEVKAVVKHLEQFFAEETCNVKKSL</sequence>
<dbReference type="CDD" id="cd00043">
    <property type="entry name" value="CYCLIN_SF"/>
    <property type="match status" value="1"/>
</dbReference>
<evidence type="ECO:0000313" key="2">
    <source>
        <dbReference type="Proteomes" id="UP000664534"/>
    </source>
</evidence>
<organism evidence="1 2">
    <name type="scientific">Imshaugia aleurites</name>
    <dbReference type="NCBI Taxonomy" id="172621"/>
    <lineage>
        <taxon>Eukaryota</taxon>
        <taxon>Fungi</taxon>
        <taxon>Dikarya</taxon>
        <taxon>Ascomycota</taxon>
        <taxon>Pezizomycotina</taxon>
        <taxon>Lecanoromycetes</taxon>
        <taxon>OSLEUM clade</taxon>
        <taxon>Lecanoromycetidae</taxon>
        <taxon>Lecanorales</taxon>
        <taxon>Lecanorineae</taxon>
        <taxon>Parmeliaceae</taxon>
        <taxon>Imshaugia</taxon>
    </lineage>
</organism>
<comment type="caution">
    <text evidence="1">The sequence shown here is derived from an EMBL/GenBank/DDBJ whole genome shotgun (WGS) entry which is preliminary data.</text>
</comment>
<dbReference type="SUPFAM" id="SSF47954">
    <property type="entry name" value="Cyclin-like"/>
    <property type="match status" value="2"/>
</dbReference>
<protein>
    <submittedName>
        <fullName evidence="1">Transcription initiation factor IIB</fullName>
    </submittedName>
</protein>
<dbReference type="Gene3D" id="1.10.472.10">
    <property type="entry name" value="Cyclin-like"/>
    <property type="match status" value="2"/>
</dbReference>
<dbReference type="OrthoDB" id="25790at2759"/>
<name>A0A8H3FXR3_9LECA</name>
<dbReference type="Proteomes" id="UP000664534">
    <property type="component" value="Unassembled WGS sequence"/>
</dbReference>